<dbReference type="PANTHER" id="PTHR44688:SF16">
    <property type="entry name" value="DNA-BINDING TRANSCRIPTIONAL ACTIVATOR DEVR_DOSR"/>
    <property type="match status" value="1"/>
</dbReference>
<dbReference type="SUPFAM" id="SSF46894">
    <property type="entry name" value="C-terminal effector domain of the bipartite response regulators"/>
    <property type="match status" value="1"/>
</dbReference>
<dbReference type="SUPFAM" id="SSF55785">
    <property type="entry name" value="PYP-like sensor domain (PAS domain)"/>
    <property type="match status" value="1"/>
</dbReference>
<dbReference type="EMBL" id="CP139558">
    <property type="protein sequence ID" value="WPU91875.1"/>
    <property type="molecule type" value="Genomic_DNA"/>
</dbReference>
<sequence length="269" mass="30838">MNNRPNPTWLHYLHISKNKTSDLILEDPGPIETMIGNLSGNSFDLLAHNAPVVYLNDYRSNSYVFMSKTIKSLCGHDAEAFIRGGIGHAVSLFHKDDLRLFNEQIFPDRLKFLKSIPASEHKNYLFSYNFRIKTKAGHYISILQKNTFIQSDLRGNPLMSLGMIYDISAYADPAKTVHTIDKFSTDAPCSKIQTLEQTNYYLDDRYKQFSNREREVLLWMADGLTSKEIADKLSLSEHTVINHRRNMQEKTNTPNAISLVAYSIKKNLI</sequence>
<dbReference type="Gene3D" id="1.10.10.10">
    <property type="entry name" value="Winged helix-like DNA-binding domain superfamily/Winged helix DNA-binding domain"/>
    <property type="match status" value="1"/>
</dbReference>
<evidence type="ECO:0000313" key="6">
    <source>
        <dbReference type="Proteomes" id="UP001324380"/>
    </source>
</evidence>
<evidence type="ECO:0000256" key="3">
    <source>
        <dbReference type="ARBA" id="ARBA00023163"/>
    </source>
</evidence>
<proteinExistence type="predicted"/>
<dbReference type="PROSITE" id="PS00622">
    <property type="entry name" value="HTH_LUXR_1"/>
    <property type="match status" value="1"/>
</dbReference>
<dbReference type="PANTHER" id="PTHR44688">
    <property type="entry name" value="DNA-BINDING TRANSCRIPTIONAL ACTIVATOR DEVR_DOSR"/>
    <property type="match status" value="1"/>
</dbReference>
<evidence type="ECO:0000256" key="1">
    <source>
        <dbReference type="ARBA" id="ARBA00023015"/>
    </source>
</evidence>
<dbReference type="CDD" id="cd06170">
    <property type="entry name" value="LuxR_C_like"/>
    <property type="match status" value="1"/>
</dbReference>
<dbReference type="PRINTS" id="PR00038">
    <property type="entry name" value="HTHLUXR"/>
</dbReference>
<name>A0ABZ0TFB8_9SPHI</name>
<accession>A0ABZ0TFB8</accession>
<keyword evidence="2" id="KW-0238">DNA-binding</keyword>
<protein>
    <submittedName>
        <fullName evidence="5">Helix-turn-helix transcriptional regulator</fullName>
    </submittedName>
</protein>
<reference evidence="5 6" key="1">
    <citation type="submission" date="2023-11" db="EMBL/GenBank/DDBJ databases">
        <title>Analysis of the Genomes of Mucilaginibacter gossypii cycad 4 and M. sabulilitoris SNA2: microbes with the potential for plant growth promotion.</title>
        <authorList>
            <person name="Hirsch A.M."/>
            <person name="Humm E."/>
            <person name="Rubbi M."/>
            <person name="Del Vecchio G."/>
            <person name="Ha S.M."/>
            <person name="Pellegrini M."/>
            <person name="Gunsalus R.P."/>
        </authorList>
    </citation>
    <scope>NUCLEOTIDE SEQUENCE [LARGE SCALE GENOMIC DNA]</scope>
    <source>
        <strain evidence="5 6">SNA2</strain>
    </source>
</reference>
<dbReference type="Gene3D" id="3.30.450.20">
    <property type="entry name" value="PAS domain"/>
    <property type="match status" value="1"/>
</dbReference>
<feature type="domain" description="HTH luxR-type" evidence="4">
    <location>
        <begin position="202"/>
        <end position="267"/>
    </location>
</feature>
<gene>
    <name evidence="5" type="ORF">SNE25_21395</name>
</gene>
<keyword evidence="1" id="KW-0805">Transcription regulation</keyword>
<keyword evidence="6" id="KW-1185">Reference proteome</keyword>
<keyword evidence="3" id="KW-0804">Transcription</keyword>
<dbReference type="InterPro" id="IPR035965">
    <property type="entry name" value="PAS-like_dom_sf"/>
</dbReference>
<evidence type="ECO:0000259" key="4">
    <source>
        <dbReference type="PROSITE" id="PS50043"/>
    </source>
</evidence>
<dbReference type="RefSeq" id="WP_321561041.1">
    <property type="nucleotide sequence ID" value="NZ_CP139558.1"/>
</dbReference>
<dbReference type="InterPro" id="IPR016032">
    <property type="entry name" value="Sig_transdc_resp-reg_C-effctor"/>
</dbReference>
<dbReference type="SMART" id="SM00421">
    <property type="entry name" value="HTH_LUXR"/>
    <property type="match status" value="1"/>
</dbReference>
<organism evidence="5 6">
    <name type="scientific">Mucilaginibacter sabulilitoris</name>
    <dbReference type="NCBI Taxonomy" id="1173583"/>
    <lineage>
        <taxon>Bacteria</taxon>
        <taxon>Pseudomonadati</taxon>
        <taxon>Bacteroidota</taxon>
        <taxon>Sphingobacteriia</taxon>
        <taxon>Sphingobacteriales</taxon>
        <taxon>Sphingobacteriaceae</taxon>
        <taxon>Mucilaginibacter</taxon>
    </lineage>
</organism>
<dbReference type="InterPro" id="IPR036388">
    <property type="entry name" value="WH-like_DNA-bd_sf"/>
</dbReference>
<evidence type="ECO:0000256" key="2">
    <source>
        <dbReference type="ARBA" id="ARBA00023125"/>
    </source>
</evidence>
<dbReference type="InterPro" id="IPR000792">
    <property type="entry name" value="Tscrpt_reg_LuxR_C"/>
</dbReference>
<evidence type="ECO:0000313" key="5">
    <source>
        <dbReference type="EMBL" id="WPU91875.1"/>
    </source>
</evidence>
<dbReference type="Proteomes" id="UP001324380">
    <property type="component" value="Chromosome"/>
</dbReference>
<dbReference type="PROSITE" id="PS50043">
    <property type="entry name" value="HTH_LUXR_2"/>
    <property type="match status" value="1"/>
</dbReference>
<dbReference type="Pfam" id="PF00196">
    <property type="entry name" value="GerE"/>
    <property type="match status" value="1"/>
</dbReference>